<protein>
    <submittedName>
        <fullName evidence="2">ISAs1 family transposase</fullName>
    </submittedName>
</protein>
<dbReference type="NCBIfam" id="NF033564">
    <property type="entry name" value="transpos_ISAs1"/>
    <property type="match status" value="1"/>
</dbReference>
<dbReference type="PANTHER" id="PTHR30298">
    <property type="entry name" value="H REPEAT-ASSOCIATED PREDICTED TRANSPOSASE"/>
    <property type="match status" value="1"/>
</dbReference>
<dbReference type="InterPro" id="IPR002559">
    <property type="entry name" value="Transposase_11"/>
</dbReference>
<evidence type="ECO:0000259" key="1">
    <source>
        <dbReference type="Pfam" id="PF01609"/>
    </source>
</evidence>
<organism evidence="2 3">
    <name type="scientific">Alkalimarinus alittae</name>
    <dbReference type="NCBI Taxonomy" id="2961619"/>
    <lineage>
        <taxon>Bacteria</taxon>
        <taxon>Pseudomonadati</taxon>
        <taxon>Pseudomonadota</taxon>
        <taxon>Gammaproteobacteria</taxon>
        <taxon>Alteromonadales</taxon>
        <taxon>Alteromonadaceae</taxon>
        <taxon>Alkalimarinus</taxon>
    </lineage>
</organism>
<evidence type="ECO:0000313" key="2">
    <source>
        <dbReference type="EMBL" id="UZE95123.1"/>
    </source>
</evidence>
<dbReference type="InterPro" id="IPR051698">
    <property type="entry name" value="Transposase_11-like"/>
</dbReference>
<keyword evidence="3" id="KW-1185">Reference proteome</keyword>
<dbReference type="Proteomes" id="UP001163739">
    <property type="component" value="Chromosome"/>
</dbReference>
<proteinExistence type="predicted"/>
<feature type="domain" description="Transposase IS4-like" evidence="1">
    <location>
        <begin position="36"/>
        <end position="160"/>
    </location>
</feature>
<reference evidence="2" key="1">
    <citation type="submission" date="2022-06" db="EMBL/GenBank/DDBJ databases">
        <title>Alkalimarinus sp. nov., isolated from gut of a Alitta virens.</title>
        <authorList>
            <person name="Yang A.I."/>
            <person name="Shin N.-R."/>
        </authorList>
    </citation>
    <scope>NUCLEOTIDE SEQUENCE</scope>
    <source>
        <strain evidence="2">A2M4</strain>
    </source>
</reference>
<gene>
    <name evidence="2" type="ORF">NKI27_13740</name>
</gene>
<dbReference type="Pfam" id="PF01609">
    <property type="entry name" value="DDE_Tnp_1"/>
    <property type="match status" value="1"/>
</dbReference>
<sequence length="217" mass="24339">MPCAETLRFFIACIKPNELIKGFEAFVNPLNSAAEGDVIAIDGKTMRGTRHGVFDALHVVSAWSKNQGITLAALESKGKSNEIKTVPELLELIDVKGATITTDAMGCQRAIVAKIRDGQDDYVLQLKNNQENLLKEIKAYHHKLEREGYANTKYEQFEEIDKGHGRLEIRGYQHFELSDWVSCKDAWSGAQSVVRVERSRSTAKGESTEVAWYLKVH</sequence>
<dbReference type="InterPro" id="IPR047647">
    <property type="entry name" value="ISAs1_transpos"/>
</dbReference>
<dbReference type="EMBL" id="CP100390">
    <property type="protein sequence ID" value="UZE95123.1"/>
    <property type="molecule type" value="Genomic_DNA"/>
</dbReference>
<name>A0ABY6MZ62_9ALTE</name>
<accession>A0ABY6MZ62</accession>
<dbReference type="PANTHER" id="PTHR30298:SF0">
    <property type="entry name" value="PROTEIN YBFL-RELATED"/>
    <property type="match status" value="1"/>
</dbReference>
<evidence type="ECO:0000313" key="3">
    <source>
        <dbReference type="Proteomes" id="UP001163739"/>
    </source>
</evidence>